<evidence type="ECO:0000313" key="3">
    <source>
        <dbReference type="Proteomes" id="UP000295765"/>
    </source>
</evidence>
<dbReference type="OrthoDB" id="6397819at2"/>
<comment type="caution">
    <text evidence="2">The sequence shown here is derived from an EMBL/GenBank/DDBJ whole genome shotgun (WGS) entry which is preliminary data.</text>
</comment>
<organism evidence="2 3">
    <name type="scientific">Plasticicumulans lactativorans</name>
    <dbReference type="NCBI Taxonomy" id="1133106"/>
    <lineage>
        <taxon>Bacteria</taxon>
        <taxon>Pseudomonadati</taxon>
        <taxon>Pseudomonadota</taxon>
        <taxon>Gammaproteobacteria</taxon>
        <taxon>Candidatus Competibacteraceae</taxon>
        <taxon>Plasticicumulans</taxon>
    </lineage>
</organism>
<sequence length="358" mass="39248">MTEVVEGVAIGMVNEDETKCPFDHETPTPPKVDNDLIGVGGTLARKMKNGSSTHLYSKLREDQSPILNPRDIPGHALHKKGSRKPRPVLLNIRKDATSKLYQHAYPVTCAAHHCIPAQESLKRSQLLEFMVKKNDSEDLKDDSFSNGVVWADVGYDVNGVENGVFLPGNYAVGGGRGGMGVWEGDDSNEDDDVEYPDDVGVDVDLNEGAVGAMDGLADGGPIIDGAPSSNRLSGANFQADPNNRKWRYVSLAMKLTRAQFHDRHEPYSNYVLEHLEKIHANYLLLKEKQVDEKNCPDCKEKAKKIKDLGVPTPFGLVARLNGLSASLRGYLSGGRWSDKLYTSDWVLAHVRNRQGGGG</sequence>
<feature type="region of interest" description="Disordered" evidence="1">
    <location>
        <begin position="64"/>
        <end position="84"/>
    </location>
</feature>
<reference evidence="2 3" key="1">
    <citation type="submission" date="2019-03" db="EMBL/GenBank/DDBJ databases">
        <title>Genomic Encyclopedia of Type Strains, Phase IV (KMG-IV): sequencing the most valuable type-strain genomes for metagenomic binning, comparative biology and taxonomic classification.</title>
        <authorList>
            <person name="Goeker M."/>
        </authorList>
    </citation>
    <scope>NUCLEOTIDE SEQUENCE [LARGE SCALE GENOMIC DNA]</scope>
    <source>
        <strain evidence="2 3">DSM 25287</strain>
    </source>
</reference>
<proteinExistence type="predicted"/>
<dbReference type="AlphaFoldDB" id="A0A4V2SC54"/>
<evidence type="ECO:0000313" key="2">
    <source>
        <dbReference type="EMBL" id="TCO78090.1"/>
    </source>
</evidence>
<dbReference type="Proteomes" id="UP000295765">
    <property type="component" value="Unassembled WGS sequence"/>
</dbReference>
<name>A0A4V2SC54_9GAMM</name>
<dbReference type="EMBL" id="SLWY01000024">
    <property type="protein sequence ID" value="TCO78090.1"/>
    <property type="molecule type" value="Genomic_DNA"/>
</dbReference>
<protein>
    <submittedName>
        <fullName evidence="2">Uncharacterized protein</fullName>
    </submittedName>
</protein>
<accession>A0A4V2SC54</accession>
<dbReference type="RefSeq" id="WP_132545237.1">
    <property type="nucleotide sequence ID" value="NZ_SLWY01000024.1"/>
</dbReference>
<keyword evidence="3" id="KW-1185">Reference proteome</keyword>
<evidence type="ECO:0000256" key="1">
    <source>
        <dbReference type="SAM" id="MobiDB-lite"/>
    </source>
</evidence>
<gene>
    <name evidence="2" type="ORF">EV699_1247</name>
</gene>